<keyword evidence="4" id="KW-0488">Methylation</keyword>
<evidence type="ECO:0000256" key="10">
    <source>
        <dbReference type="ARBA" id="ARBA00030775"/>
    </source>
</evidence>
<proteinExistence type="inferred from homology"/>
<dbReference type="SUPFAM" id="SSF54523">
    <property type="entry name" value="Pili subunits"/>
    <property type="match status" value="1"/>
</dbReference>
<evidence type="ECO:0000256" key="5">
    <source>
        <dbReference type="ARBA" id="ARBA00022519"/>
    </source>
</evidence>
<evidence type="ECO:0000256" key="3">
    <source>
        <dbReference type="ARBA" id="ARBA00022475"/>
    </source>
</evidence>
<dbReference type="EMBL" id="VORZ01000002">
    <property type="protein sequence ID" value="TXD97194.1"/>
    <property type="molecule type" value="Genomic_DNA"/>
</dbReference>
<evidence type="ECO:0000256" key="4">
    <source>
        <dbReference type="ARBA" id="ARBA00022481"/>
    </source>
</evidence>
<comment type="subcellular location">
    <subcellularLocation>
        <location evidence="1">Cell inner membrane</location>
        <topology evidence="1">Single-pass membrane protein</topology>
    </subcellularLocation>
</comment>
<keyword evidence="6" id="KW-0812">Transmembrane</keyword>
<keyword evidence="8" id="KW-0472">Membrane</keyword>
<keyword evidence="7" id="KW-1133">Transmembrane helix</keyword>
<keyword evidence="5" id="KW-0997">Cell inner membrane</keyword>
<protein>
    <recommendedName>
        <fullName evidence="2">Type II secretion system protein H</fullName>
    </recommendedName>
    <alternativeName>
        <fullName evidence="10">General secretion pathway protein H</fullName>
    </alternativeName>
</protein>
<dbReference type="InterPro" id="IPR045584">
    <property type="entry name" value="Pilin-like"/>
</dbReference>
<organism evidence="12 13">
    <name type="scientific">Psychrobacter frigidicola</name>
    <dbReference type="NCBI Taxonomy" id="45611"/>
    <lineage>
        <taxon>Bacteria</taxon>
        <taxon>Pseudomonadati</taxon>
        <taxon>Pseudomonadota</taxon>
        <taxon>Gammaproteobacteria</taxon>
        <taxon>Moraxellales</taxon>
        <taxon>Moraxellaceae</taxon>
        <taxon>Psychrobacter</taxon>
    </lineage>
</organism>
<dbReference type="Gene3D" id="3.55.40.10">
    <property type="entry name" value="minor pseudopilin epsh domain"/>
    <property type="match status" value="1"/>
</dbReference>
<gene>
    <name evidence="12" type="ORF">ES754_08345</name>
</gene>
<dbReference type="InterPro" id="IPR022346">
    <property type="entry name" value="T2SS_GspH"/>
</dbReference>
<dbReference type="GO" id="GO:0005886">
    <property type="term" value="C:plasma membrane"/>
    <property type="evidence" value="ECO:0007669"/>
    <property type="project" value="UniProtKB-SubCell"/>
</dbReference>
<dbReference type="Pfam" id="PF12019">
    <property type="entry name" value="GspH"/>
    <property type="match status" value="1"/>
</dbReference>
<evidence type="ECO:0000256" key="7">
    <source>
        <dbReference type="ARBA" id="ARBA00022989"/>
    </source>
</evidence>
<feature type="domain" description="General secretion pathway GspH" evidence="11">
    <location>
        <begin position="32"/>
        <end position="127"/>
    </location>
</feature>
<evidence type="ECO:0000256" key="6">
    <source>
        <dbReference type="ARBA" id="ARBA00022692"/>
    </source>
</evidence>
<dbReference type="GO" id="GO:0015627">
    <property type="term" value="C:type II protein secretion system complex"/>
    <property type="evidence" value="ECO:0007669"/>
    <property type="project" value="InterPro"/>
</dbReference>
<name>A0A5C7A197_9GAMM</name>
<comment type="caution">
    <text evidence="12">The sequence shown here is derived from an EMBL/GenBank/DDBJ whole genome shotgun (WGS) entry which is preliminary data.</text>
</comment>
<evidence type="ECO:0000313" key="12">
    <source>
        <dbReference type="EMBL" id="TXD97194.1"/>
    </source>
</evidence>
<dbReference type="OrthoDB" id="6658850at2"/>
<dbReference type="GO" id="GO:0015628">
    <property type="term" value="P:protein secretion by the type II secretion system"/>
    <property type="evidence" value="ECO:0007669"/>
    <property type="project" value="InterPro"/>
</dbReference>
<evidence type="ECO:0000259" key="11">
    <source>
        <dbReference type="Pfam" id="PF12019"/>
    </source>
</evidence>
<reference evidence="12 13" key="1">
    <citation type="submission" date="2019-08" db="EMBL/GenBank/DDBJ databases">
        <title>Genome sequence of Psychrobacter frigidicola ACAM304 (type strain).</title>
        <authorList>
            <person name="Bowman J.P."/>
        </authorList>
    </citation>
    <scope>NUCLEOTIDE SEQUENCE [LARGE SCALE GENOMIC DNA]</scope>
    <source>
        <strain evidence="12 13">ACAM 304</strain>
    </source>
</reference>
<evidence type="ECO:0000256" key="2">
    <source>
        <dbReference type="ARBA" id="ARBA00021549"/>
    </source>
</evidence>
<evidence type="ECO:0000313" key="13">
    <source>
        <dbReference type="Proteomes" id="UP000321903"/>
    </source>
</evidence>
<keyword evidence="3" id="KW-1003">Cell membrane</keyword>
<evidence type="ECO:0000256" key="1">
    <source>
        <dbReference type="ARBA" id="ARBA00004377"/>
    </source>
</evidence>
<dbReference type="Proteomes" id="UP000321903">
    <property type="component" value="Unassembled WGS sequence"/>
</dbReference>
<sequence>MVTVAVLGIILSIAAPNISTQLANQRVKSTTATLNNALKEAKVESVIRRQPITVSYDNESSPKSIIIKGLDAQPIASYSYDAKSSIKTATTTKIITFEPSKRVTAAVIYTICDSNSAASSRQLVVSSVASITSQLGGSCP</sequence>
<evidence type="ECO:0000256" key="8">
    <source>
        <dbReference type="ARBA" id="ARBA00023136"/>
    </source>
</evidence>
<dbReference type="AlphaFoldDB" id="A0A5C7A197"/>
<keyword evidence="13" id="KW-1185">Reference proteome</keyword>
<comment type="similarity">
    <text evidence="9">Belongs to the GSP H family.</text>
</comment>
<evidence type="ECO:0000256" key="9">
    <source>
        <dbReference type="ARBA" id="ARBA00025772"/>
    </source>
</evidence>
<accession>A0A5C7A197</accession>